<feature type="transmembrane region" description="Helical" evidence="1">
    <location>
        <begin position="107"/>
        <end position="127"/>
    </location>
</feature>
<keyword evidence="1" id="KW-1133">Transmembrane helix</keyword>
<feature type="non-terminal residue" evidence="2">
    <location>
        <position position="181"/>
    </location>
</feature>
<sequence>ANMWQVIISFLYLAYNALITCMIVGDEWSCYAIERNTLRVTHPRGIQRLSYFISMPYKYDIPLMVANTTLHWLVSQSIFIVSVTTYYPNYLVDEVNSYTTTGYSTSAAIISICVGTGILLIFSLISFQPLSSDIPLVSTCSIAISAVCHFPVGDKDASLLLIRWGVVIEDNVTPARCSFTT</sequence>
<name>A0A8E2FDT5_9PEZI</name>
<dbReference type="AlphaFoldDB" id="A0A8E2FDT5"/>
<dbReference type="Proteomes" id="UP000250140">
    <property type="component" value="Unassembled WGS sequence"/>
</dbReference>
<keyword evidence="1" id="KW-0812">Transmembrane</keyword>
<protein>
    <submittedName>
        <fullName evidence="2">Uncharacterized protein</fullName>
    </submittedName>
</protein>
<dbReference type="PANTHER" id="PTHR35395">
    <property type="entry name" value="DUF6536 DOMAIN-CONTAINING PROTEIN"/>
    <property type="match status" value="1"/>
</dbReference>
<keyword evidence="1" id="KW-0472">Membrane</keyword>
<feature type="transmembrane region" description="Helical" evidence="1">
    <location>
        <begin position="6"/>
        <end position="25"/>
    </location>
</feature>
<evidence type="ECO:0000313" key="2">
    <source>
        <dbReference type="EMBL" id="OCL15297.1"/>
    </source>
</evidence>
<proteinExistence type="predicted"/>
<feature type="transmembrane region" description="Helical" evidence="1">
    <location>
        <begin position="63"/>
        <end position="87"/>
    </location>
</feature>
<organism evidence="2 3">
    <name type="scientific">Glonium stellatum</name>
    <dbReference type="NCBI Taxonomy" id="574774"/>
    <lineage>
        <taxon>Eukaryota</taxon>
        <taxon>Fungi</taxon>
        <taxon>Dikarya</taxon>
        <taxon>Ascomycota</taxon>
        <taxon>Pezizomycotina</taxon>
        <taxon>Dothideomycetes</taxon>
        <taxon>Pleosporomycetidae</taxon>
        <taxon>Gloniales</taxon>
        <taxon>Gloniaceae</taxon>
        <taxon>Glonium</taxon>
    </lineage>
</organism>
<gene>
    <name evidence="2" type="ORF">AOQ84DRAFT_261724</name>
</gene>
<reference evidence="2 3" key="1">
    <citation type="journal article" date="2016" name="Nat. Commun.">
        <title>Ectomycorrhizal ecology is imprinted in the genome of the dominant symbiotic fungus Cenococcum geophilum.</title>
        <authorList>
            <consortium name="DOE Joint Genome Institute"/>
            <person name="Peter M."/>
            <person name="Kohler A."/>
            <person name="Ohm R.A."/>
            <person name="Kuo A."/>
            <person name="Krutzmann J."/>
            <person name="Morin E."/>
            <person name="Arend M."/>
            <person name="Barry K.W."/>
            <person name="Binder M."/>
            <person name="Choi C."/>
            <person name="Clum A."/>
            <person name="Copeland A."/>
            <person name="Grisel N."/>
            <person name="Haridas S."/>
            <person name="Kipfer T."/>
            <person name="LaButti K."/>
            <person name="Lindquist E."/>
            <person name="Lipzen A."/>
            <person name="Maire R."/>
            <person name="Meier B."/>
            <person name="Mihaltcheva S."/>
            <person name="Molinier V."/>
            <person name="Murat C."/>
            <person name="Poggeler S."/>
            <person name="Quandt C.A."/>
            <person name="Sperisen C."/>
            <person name="Tritt A."/>
            <person name="Tisserant E."/>
            <person name="Crous P.W."/>
            <person name="Henrissat B."/>
            <person name="Nehls U."/>
            <person name="Egli S."/>
            <person name="Spatafora J.W."/>
            <person name="Grigoriev I.V."/>
            <person name="Martin F.M."/>
        </authorList>
    </citation>
    <scope>NUCLEOTIDE SEQUENCE [LARGE SCALE GENOMIC DNA]</scope>
    <source>
        <strain evidence="2 3">CBS 207.34</strain>
    </source>
</reference>
<dbReference type="EMBL" id="KV748461">
    <property type="protein sequence ID" value="OCL15297.1"/>
    <property type="molecule type" value="Genomic_DNA"/>
</dbReference>
<feature type="non-terminal residue" evidence="2">
    <location>
        <position position="1"/>
    </location>
</feature>
<dbReference type="PANTHER" id="PTHR35395:SF1">
    <property type="entry name" value="DUF6536 DOMAIN-CONTAINING PROTEIN"/>
    <property type="match status" value="1"/>
</dbReference>
<accession>A0A8E2FDT5</accession>
<dbReference type="OrthoDB" id="5429634at2759"/>
<evidence type="ECO:0000256" key="1">
    <source>
        <dbReference type="SAM" id="Phobius"/>
    </source>
</evidence>
<evidence type="ECO:0000313" key="3">
    <source>
        <dbReference type="Proteomes" id="UP000250140"/>
    </source>
</evidence>
<keyword evidence="3" id="KW-1185">Reference proteome</keyword>